<dbReference type="Pfam" id="PF06094">
    <property type="entry name" value="GGACT"/>
    <property type="match status" value="1"/>
</dbReference>
<dbReference type="Gene3D" id="3.10.490.10">
    <property type="entry name" value="Gamma-glutamyl cyclotransferase-like"/>
    <property type="match status" value="1"/>
</dbReference>
<accession>A0A0P7ED19</accession>
<reference evidence="2 3" key="1">
    <citation type="submission" date="2015-09" db="EMBL/GenBank/DDBJ databases">
        <title>Draft Genome Sequence of Pseudoalteromonas lipolytica UCD-48B.</title>
        <authorList>
            <person name="Krusor M."/>
            <person name="Coil D.A."/>
            <person name="Lang J.M."/>
            <person name="Eisen J.A."/>
            <person name="Alexiev A."/>
        </authorList>
    </citation>
    <scope>NUCLEOTIDE SEQUENCE [LARGE SCALE GENOMIC DNA]</scope>
    <source>
        <strain evidence="2 3">UCD-48B</strain>
    </source>
</reference>
<proteinExistence type="predicted"/>
<dbReference type="Proteomes" id="UP000050378">
    <property type="component" value="Unassembled WGS sequence"/>
</dbReference>
<name>A0A0P7ED19_9GAMM</name>
<evidence type="ECO:0000313" key="3">
    <source>
        <dbReference type="Proteomes" id="UP000050378"/>
    </source>
</evidence>
<sequence>MESLFIYGTLRKGYPNEHILTNIGGKFTDASVFGRYINVGWGVEMGCPALSLDPQGEEIRGQIFSSSHLTKHWEFLDEFEGSDYHRVETSVKLENGQMCTAFVYVAKE</sequence>
<gene>
    <name evidence="2" type="ORF">AOG27_13175</name>
</gene>
<dbReference type="InterPro" id="IPR036568">
    <property type="entry name" value="GGCT-like_sf"/>
</dbReference>
<dbReference type="STRING" id="570156.AOG27_13175"/>
<dbReference type="OrthoDB" id="5070127at2"/>
<dbReference type="AlphaFoldDB" id="A0A0P7ED19"/>
<organism evidence="2 3">
    <name type="scientific">Pseudoalteromonas lipolytica</name>
    <dbReference type="NCBI Taxonomy" id="570156"/>
    <lineage>
        <taxon>Bacteria</taxon>
        <taxon>Pseudomonadati</taxon>
        <taxon>Pseudomonadota</taxon>
        <taxon>Gammaproteobacteria</taxon>
        <taxon>Alteromonadales</taxon>
        <taxon>Pseudoalteromonadaceae</taxon>
        <taxon>Pseudoalteromonas</taxon>
    </lineage>
</organism>
<evidence type="ECO:0000313" key="2">
    <source>
        <dbReference type="EMBL" id="KPM83026.1"/>
    </source>
</evidence>
<dbReference type="EMBL" id="LJTC01000008">
    <property type="protein sequence ID" value="KPM83026.1"/>
    <property type="molecule type" value="Genomic_DNA"/>
</dbReference>
<dbReference type="InterPro" id="IPR013024">
    <property type="entry name" value="GGCT-like"/>
</dbReference>
<dbReference type="PATRIC" id="fig|570156.3.peg.3736"/>
<protein>
    <recommendedName>
        <fullName evidence="1">Gamma-glutamylcyclotransferase AIG2-like domain-containing protein</fullName>
    </recommendedName>
</protein>
<dbReference type="CDD" id="cd06661">
    <property type="entry name" value="GGCT_like"/>
    <property type="match status" value="1"/>
</dbReference>
<comment type="caution">
    <text evidence="2">The sequence shown here is derived from an EMBL/GenBank/DDBJ whole genome shotgun (WGS) entry which is preliminary data.</text>
</comment>
<feature type="domain" description="Gamma-glutamylcyclotransferase AIG2-like" evidence="1">
    <location>
        <begin position="4"/>
        <end position="107"/>
    </location>
</feature>
<dbReference type="SUPFAM" id="SSF110857">
    <property type="entry name" value="Gamma-glutamyl cyclotransferase-like"/>
    <property type="match status" value="1"/>
</dbReference>
<evidence type="ECO:0000259" key="1">
    <source>
        <dbReference type="Pfam" id="PF06094"/>
    </source>
</evidence>
<dbReference type="RefSeq" id="WP_054553479.1">
    <property type="nucleotide sequence ID" value="NZ_LJTC01000008.1"/>
</dbReference>
<dbReference type="InterPro" id="IPR009288">
    <property type="entry name" value="AIG2-like_dom"/>
</dbReference>